<organism evidence="2 3">
    <name type="scientific">Plasticicumulans acidivorans</name>
    <dbReference type="NCBI Taxonomy" id="886464"/>
    <lineage>
        <taxon>Bacteria</taxon>
        <taxon>Pseudomonadati</taxon>
        <taxon>Pseudomonadota</taxon>
        <taxon>Gammaproteobacteria</taxon>
        <taxon>Candidatus Competibacteraceae</taxon>
        <taxon>Plasticicumulans</taxon>
    </lineage>
</organism>
<accession>A0A317MQV4</accession>
<sequence>MIGILGIVLSLALLIVLAYRGWNVIFIAPLCAGVALLFNWQEAPLLATYSQVYMPAMGNFLAKFFPLFLLGAVFGKLMEDSGAAKAIALGIVRLIGAERAILAVVLACAILTYGGVSLFVVAFSVYPIAMQLFRSAQIPKRLIPGAIALGSFTFTMTALPGTPAIQNAIPMPFFHTTPFAAPGMGIIAGLFMLVCGQLWLSRRAALARTAGEGYGEHHDVIVEEDNRDLPNVWLALLPLASVIALNALFTYVVIPAMDTGYLAMPKFGKVSLPAVLGVWAIIAAMAIAVLLVVLLNLSRFRDVRASITEGTLGSLLPVCNTAAEVGYGAVISGLGAFIAFRETLKSVVGDPLVSVAVVVNTLAGLTGSASGGLSLTLQAMGEYYRNAALAAGIDPEVMHRVATLASGGLDALPHNGAVITLLAITRLTHKDSYKDILFCAVVFPVLSGFLVVGLNAVFGTF</sequence>
<dbReference type="GO" id="GO:0015128">
    <property type="term" value="F:gluconate transmembrane transporter activity"/>
    <property type="evidence" value="ECO:0007669"/>
    <property type="project" value="InterPro"/>
</dbReference>
<feature type="transmembrane region" description="Helical" evidence="1">
    <location>
        <begin position="141"/>
        <end position="159"/>
    </location>
</feature>
<dbReference type="InterPro" id="IPR003474">
    <property type="entry name" value="Glcn_transporter"/>
</dbReference>
<keyword evidence="3" id="KW-1185">Reference proteome</keyword>
<name>A0A317MQV4_9GAMM</name>
<dbReference type="AlphaFoldDB" id="A0A317MQV4"/>
<keyword evidence="1" id="KW-1133">Transmembrane helix</keyword>
<dbReference type="PANTHER" id="PTHR30354">
    <property type="entry name" value="GNT FAMILY GLUCONATE TRANSPORTER"/>
    <property type="match status" value="1"/>
</dbReference>
<evidence type="ECO:0000313" key="2">
    <source>
        <dbReference type="EMBL" id="PWV58496.1"/>
    </source>
</evidence>
<feature type="transmembrane region" description="Helical" evidence="1">
    <location>
        <begin position="274"/>
        <end position="297"/>
    </location>
</feature>
<feature type="transmembrane region" description="Helical" evidence="1">
    <location>
        <begin position="100"/>
        <end position="129"/>
    </location>
</feature>
<dbReference type="Pfam" id="PF02447">
    <property type="entry name" value="GntP_permease"/>
    <property type="match status" value="1"/>
</dbReference>
<feature type="transmembrane region" description="Helical" evidence="1">
    <location>
        <begin position="52"/>
        <end position="74"/>
    </location>
</feature>
<proteinExistence type="predicted"/>
<dbReference type="GO" id="GO:0005886">
    <property type="term" value="C:plasma membrane"/>
    <property type="evidence" value="ECO:0007669"/>
    <property type="project" value="TreeGrafter"/>
</dbReference>
<protein>
    <submittedName>
        <fullName evidence="2">H+/gluconate symporter-like permease</fullName>
    </submittedName>
</protein>
<feature type="transmembrane region" description="Helical" evidence="1">
    <location>
        <begin position="436"/>
        <end position="458"/>
    </location>
</feature>
<evidence type="ECO:0000313" key="3">
    <source>
        <dbReference type="Proteomes" id="UP000246569"/>
    </source>
</evidence>
<dbReference type="EMBL" id="QGTJ01000016">
    <property type="protein sequence ID" value="PWV58496.1"/>
    <property type="molecule type" value="Genomic_DNA"/>
</dbReference>
<feature type="transmembrane region" description="Helical" evidence="1">
    <location>
        <begin position="232"/>
        <end position="254"/>
    </location>
</feature>
<feature type="transmembrane region" description="Helical" evidence="1">
    <location>
        <begin position="179"/>
        <end position="200"/>
    </location>
</feature>
<keyword evidence="1" id="KW-0472">Membrane</keyword>
<feature type="transmembrane region" description="Helical" evidence="1">
    <location>
        <begin position="318"/>
        <end position="340"/>
    </location>
</feature>
<comment type="caution">
    <text evidence="2">The sequence shown here is derived from an EMBL/GenBank/DDBJ whole genome shotgun (WGS) entry which is preliminary data.</text>
</comment>
<dbReference type="Proteomes" id="UP000246569">
    <property type="component" value="Unassembled WGS sequence"/>
</dbReference>
<feature type="transmembrane region" description="Helical" evidence="1">
    <location>
        <begin position="352"/>
        <end position="375"/>
    </location>
</feature>
<reference evidence="2 3" key="1">
    <citation type="submission" date="2018-05" db="EMBL/GenBank/DDBJ databases">
        <title>Genomic Encyclopedia of Type Strains, Phase IV (KMG-IV): sequencing the most valuable type-strain genomes for metagenomic binning, comparative biology and taxonomic classification.</title>
        <authorList>
            <person name="Goeker M."/>
        </authorList>
    </citation>
    <scope>NUCLEOTIDE SEQUENCE [LARGE SCALE GENOMIC DNA]</scope>
    <source>
        <strain evidence="2 3">DSM 23606</strain>
    </source>
</reference>
<dbReference type="OrthoDB" id="86125at2"/>
<gene>
    <name evidence="2" type="ORF">C7443_1162</name>
</gene>
<evidence type="ECO:0000256" key="1">
    <source>
        <dbReference type="SAM" id="Phobius"/>
    </source>
</evidence>
<feature type="transmembrane region" description="Helical" evidence="1">
    <location>
        <begin position="24"/>
        <end position="40"/>
    </location>
</feature>
<keyword evidence="1" id="KW-0812">Transmembrane</keyword>
<dbReference type="PANTHER" id="PTHR30354:SF7">
    <property type="entry name" value="BLL7963 PROTEIN"/>
    <property type="match status" value="1"/>
</dbReference>